<dbReference type="Proteomes" id="UP000019151">
    <property type="component" value="Plasmid 1"/>
</dbReference>
<keyword evidence="3" id="KW-0479">Metal-binding</keyword>
<dbReference type="Pfam" id="PF01558">
    <property type="entry name" value="POR"/>
    <property type="match status" value="1"/>
</dbReference>
<dbReference type="SUPFAM" id="SSF54862">
    <property type="entry name" value="4Fe-4S ferredoxins"/>
    <property type="match status" value="1"/>
</dbReference>
<keyword evidence="10" id="KW-0670">Pyruvate</keyword>
<dbReference type="OrthoDB" id="9794954at2"/>
<geneLocation type="plasmid" evidence="10 11">
    <name>1</name>
</geneLocation>
<dbReference type="InterPro" id="IPR017896">
    <property type="entry name" value="4Fe4S_Fe-S-bd"/>
</dbReference>
<feature type="compositionally biased region" description="Low complexity" evidence="8">
    <location>
        <begin position="1579"/>
        <end position="1590"/>
    </location>
</feature>
<dbReference type="GO" id="GO:0030976">
    <property type="term" value="F:thiamine pyrophosphate binding"/>
    <property type="evidence" value="ECO:0007669"/>
    <property type="project" value="InterPro"/>
</dbReference>
<gene>
    <name evidence="10" type="ORF">J421_5083</name>
</gene>
<evidence type="ECO:0000256" key="8">
    <source>
        <dbReference type="SAM" id="MobiDB-lite"/>
    </source>
</evidence>
<dbReference type="InterPro" id="IPR011766">
    <property type="entry name" value="TPP_enzyme_TPP-bd"/>
</dbReference>
<feature type="region of interest" description="Disordered" evidence="8">
    <location>
        <begin position="1"/>
        <end position="29"/>
    </location>
</feature>
<dbReference type="PROSITE" id="PS00198">
    <property type="entry name" value="4FE4S_FER_1"/>
    <property type="match status" value="2"/>
</dbReference>
<dbReference type="Pfam" id="PF00037">
    <property type="entry name" value="Fer4"/>
    <property type="match status" value="1"/>
</dbReference>
<evidence type="ECO:0000256" key="5">
    <source>
        <dbReference type="ARBA" id="ARBA00023002"/>
    </source>
</evidence>
<dbReference type="InterPro" id="IPR019752">
    <property type="entry name" value="Pyrv/ketoisovalerate_OxRed_cat"/>
</dbReference>
<evidence type="ECO:0000256" key="2">
    <source>
        <dbReference type="ARBA" id="ARBA00022485"/>
    </source>
</evidence>
<feature type="domain" description="4Fe-4S ferredoxin-type" evidence="9">
    <location>
        <begin position="925"/>
        <end position="955"/>
    </location>
</feature>
<dbReference type="GO" id="GO:0016903">
    <property type="term" value="F:oxidoreductase activity, acting on the aldehyde or oxo group of donors"/>
    <property type="evidence" value="ECO:0007669"/>
    <property type="project" value="InterPro"/>
</dbReference>
<dbReference type="Pfam" id="PF13370">
    <property type="entry name" value="Fer4_13"/>
    <property type="match status" value="1"/>
</dbReference>
<dbReference type="PANTHER" id="PTHR32154">
    <property type="entry name" value="PYRUVATE-FLAVODOXIN OXIDOREDUCTASE-RELATED"/>
    <property type="match status" value="1"/>
</dbReference>
<dbReference type="SUPFAM" id="SSF52518">
    <property type="entry name" value="Thiamin diphosphate-binding fold (THDP-binding)"/>
    <property type="match status" value="2"/>
</dbReference>
<keyword evidence="10" id="KW-0614">Plasmid</keyword>
<evidence type="ECO:0000256" key="3">
    <source>
        <dbReference type="ARBA" id="ARBA00022723"/>
    </source>
</evidence>
<dbReference type="InterPro" id="IPR029061">
    <property type="entry name" value="THDP-binding"/>
</dbReference>
<dbReference type="GO" id="GO:0006979">
    <property type="term" value="P:response to oxidative stress"/>
    <property type="evidence" value="ECO:0007669"/>
    <property type="project" value="TreeGrafter"/>
</dbReference>
<dbReference type="Pfam" id="PF01855">
    <property type="entry name" value="POR_N"/>
    <property type="match status" value="1"/>
</dbReference>
<name>W0RSQ8_9BACT</name>
<dbReference type="InterPro" id="IPR002880">
    <property type="entry name" value="Pyrv_Fd/Flavodoxin_OxRdtase_N"/>
</dbReference>
<dbReference type="InterPro" id="IPR017900">
    <property type="entry name" value="4Fe4S_Fe_S_CS"/>
</dbReference>
<evidence type="ECO:0000256" key="7">
    <source>
        <dbReference type="ARBA" id="ARBA00023014"/>
    </source>
</evidence>
<dbReference type="HOGENOM" id="CLU_242773_0_0_0"/>
<dbReference type="GO" id="GO:0046872">
    <property type="term" value="F:metal ion binding"/>
    <property type="evidence" value="ECO:0007669"/>
    <property type="project" value="UniProtKB-KW"/>
</dbReference>
<dbReference type="SUPFAM" id="SSF52922">
    <property type="entry name" value="TK C-terminal domain-like"/>
    <property type="match status" value="1"/>
</dbReference>
<evidence type="ECO:0000256" key="6">
    <source>
        <dbReference type="ARBA" id="ARBA00023004"/>
    </source>
</evidence>
<dbReference type="EMBL" id="CP007129">
    <property type="protein sequence ID" value="AHG92618.1"/>
    <property type="molecule type" value="Genomic_DNA"/>
</dbReference>
<evidence type="ECO:0000259" key="9">
    <source>
        <dbReference type="PROSITE" id="PS51379"/>
    </source>
</evidence>
<dbReference type="InParanoid" id="W0RSQ8"/>
<evidence type="ECO:0000313" key="10">
    <source>
        <dbReference type="EMBL" id="AHG92618.1"/>
    </source>
</evidence>
<feature type="compositionally biased region" description="Pro residues" evidence="8">
    <location>
        <begin position="15"/>
        <end position="25"/>
    </location>
</feature>
<feature type="domain" description="4Fe-4S ferredoxin-type" evidence="9">
    <location>
        <begin position="789"/>
        <end position="819"/>
    </location>
</feature>
<dbReference type="CDD" id="cd07034">
    <property type="entry name" value="TPP_PYR_PFOR_IOR-alpha_like"/>
    <property type="match status" value="1"/>
</dbReference>
<keyword evidence="1" id="KW-0813">Transport</keyword>
<dbReference type="KEGG" id="gba:J421_5083"/>
<keyword evidence="6" id="KW-0408">Iron</keyword>
<dbReference type="InterPro" id="IPR002869">
    <property type="entry name" value="Pyrv_flavodox_OxRed_cen"/>
</dbReference>
<accession>W0RSQ8</accession>
<dbReference type="Gene3D" id="3.40.50.920">
    <property type="match status" value="1"/>
</dbReference>
<reference evidence="10 11" key="1">
    <citation type="journal article" date="2014" name="Genome Announc.">
        <title>Genome Sequence and Methylome of Soil Bacterium Gemmatirosa kalamazoonensis KBS708T, a Member of the Rarely Cultivated Gemmatimonadetes Phylum.</title>
        <authorList>
            <person name="Debruyn J.M."/>
            <person name="Radosevich M."/>
            <person name="Wommack K.E."/>
            <person name="Polson S.W."/>
            <person name="Hauser L.J."/>
            <person name="Fawaz M.N."/>
            <person name="Korlach J."/>
            <person name="Tsai Y.C."/>
        </authorList>
    </citation>
    <scope>NUCLEOTIDE SEQUENCE [LARGE SCALE GENOMIC DNA]</scope>
    <source>
        <strain evidence="10 11">KBS708</strain>
        <plasmid evidence="11">Plasmid 1</plasmid>
    </source>
</reference>
<dbReference type="Gene3D" id="3.40.920.10">
    <property type="entry name" value="Pyruvate-ferredoxin oxidoreductase, PFOR, domain III"/>
    <property type="match status" value="1"/>
</dbReference>
<evidence type="ECO:0000256" key="1">
    <source>
        <dbReference type="ARBA" id="ARBA00022448"/>
    </source>
</evidence>
<feature type="region of interest" description="Disordered" evidence="8">
    <location>
        <begin position="1557"/>
        <end position="1599"/>
    </location>
</feature>
<proteinExistence type="predicted"/>
<dbReference type="SUPFAM" id="SSF53323">
    <property type="entry name" value="Pyruvate-ferredoxin oxidoreductase, PFOR, domain III"/>
    <property type="match status" value="1"/>
</dbReference>
<dbReference type="PANTHER" id="PTHR32154:SF0">
    <property type="entry name" value="PYRUVATE-FLAVODOXIN OXIDOREDUCTASE-RELATED"/>
    <property type="match status" value="1"/>
</dbReference>
<dbReference type="GO" id="GO:0044281">
    <property type="term" value="P:small molecule metabolic process"/>
    <property type="evidence" value="ECO:0007669"/>
    <property type="project" value="UniProtKB-ARBA"/>
</dbReference>
<dbReference type="InterPro" id="IPR033412">
    <property type="entry name" value="PFOR_II"/>
</dbReference>
<evidence type="ECO:0000256" key="4">
    <source>
        <dbReference type="ARBA" id="ARBA00022982"/>
    </source>
</evidence>
<dbReference type="PATRIC" id="fig|861299.3.peg.5138"/>
<dbReference type="Gene3D" id="3.40.50.970">
    <property type="match status" value="2"/>
</dbReference>
<dbReference type="RefSeq" id="WP_025413949.1">
    <property type="nucleotide sequence ID" value="NZ_CP007129.1"/>
</dbReference>
<keyword evidence="11" id="KW-1185">Reference proteome</keyword>
<dbReference type="InterPro" id="IPR009014">
    <property type="entry name" value="Transketo_C/PFOR_II"/>
</dbReference>
<dbReference type="Gene3D" id="3.30.70.20">
    <property type="match status" value="3"/>
</dbReference>
<organism evidence="10 11">
    <name type="scientific">Gemmatirosa kalamazoonensis</name>
    <dbReference type="NCBI Taxonomy" id="861299"/>
    <lineage>
        <taxon>Bacteria</taxon>
        <taxon>Pseudomonadati</taxon>
        <taxon>Gemmatimonadota</taxon>
        <taxon>Gemmatimonadia</taxon>
        <taxon>Gemmatimonadales</taxon>
        <taxon>Gemmatimonadaceae</taxon>
        <taxon>Gemmatirosa</taxon>
    </lineage>
</organism>
<dbReference type="GO" id="GO:0051539">
    <property type="term" value="F:4 iron, 4 sulfur cluster binding"/>
    <property type="evidence" value="ECO:0007669"/>
    <property type="project" value="UniProtKB-KW"/>
</dbReference>
<dbReference type="Pfam" id="PF17147">
    <property type="entry name" value="PFOR_II"/>
    <property type="match status" value="1"/>
</dbReference>
<keyword evidence="4" id="KW-0249">Electron transport</keyword>
<keyword evidence="5" id="KW-0560">Oxidoreductase</keyword>
<sequence>MITFGKAARAAAPKPDVPAAPPRYPGTPSAMDGSTAVVLVETAASEGAGAYPITPSTQMGEGWAAAVAEGKRNVNGRKLLFFEPEGEHAAAAVTAGMSMTGLRAANFSSGQGVVYMHESLYPAVGKRLTYVLNIAARAITKHALNVHAGHDDYHAVDDTGFFQLFAKDVQEAADLNLIAHRVAELSLNPGIVAQDGFLTSHVLETMRAPEPGLVREFLGDPSDVIDAPTPAQRLVFGAKRRRIPELFAVDHPAMLGVVQNQDSFAQGVAAQRPFYFDHVAELTDRAMEEFARLTGRRHARCSGYRLADAEYVVVGQGSVVSNAEAVADWLRATHGLKAGVLNLTMFRPFPADLVTRLLAGKKAVVVLERTDQPLAVDPPLLREIRAAMGQGVENGRALAAAPNAVLPHPRVAAVDADEVPEFYAGCFGLGSRDLQPGDIAAAVLNMTPAGAHRRQFYLGVDFVRPETRLPKLQIWQEQLLESYPHLADLSLPSAGDLDLMPNGSVSLRIHSVGGWGAITMGKNVAMTVFELLGMHIKANPKYGSEKKGQPTTFYATFAHEPIRLNCELTHVDVVLSPDPNVFRHSNPLAGIRDGGVFVIQSDLAPADFWAALPARARREIVARKVRVFVLDAFAIAQSEASDAELRYRMQGAAFMGAFFETSPLLAREGVADEKLFAGIRKQLAKKFGAKGERVVEDNLRVIRRGATEVREVTPVALADDAAPGAVPAMPALLDAPDAEWGVGNPGRFWEQVCVPCKLGQDGIADPFAAIGAIPAATSAVRDMTDVRLEVPRFLAEKCTGCAQCWTQCPDAAIPGLVSDPEEVLAAAAAHAATRGTIDRVKPLLKPLGREVRRLVGAEAFTSFADTLAAAATNVLPKLVPDAAKRATVEEELALVRAAIAEFPLAKTKTFWDGAERRQKGSGGLLSVTVNPEACKGCNLCVDVCPDGALVTVRQDDATVATLRDNWRIWQRLPDTPSRFVNVSDIDQGIGVLPTLLLRKESYRSMAGGDGACMGCGEKTAVHLVVSAIEAMMRPRVERQIARLGELIAGLDAKARGLLSADADLDAVMRVGGHLTLDLDDEKRGEMERLTRAIHDLKDLRWRYAEGPSTRGRAHLAMANSTGCSSVWASTYPFNPYPFPWANHLFQDSPSLAIGVFEGHMRKMADGFAAVRRAETLLGGTYDAQSTERELADLDWRTFTDDEFALCPPIVAMGGDGAMLDIGFQNLSRLLASAKPIRVIVLDTQVYSNTGGQACTSGFTGQVSDMAWYGAATHGKTEVRKELALIALAHRGVYVHQSSQASASHLMAGVLRGLQKRRPALFNIYTPCPVEHGLADDSAQHAARLALESRAFPFVTFDPDAGPSFAQCLSLDGNPSLDDAWPTYTLEYVDADGAARSMELPLTTADWAATEGRFRKHFTPIAQDDDAPMPFHEYLAASAEARAGRRPFVYVLTRERTLARWSVSDEMVRLAEERQLFWAQLRELAGVRVSDTVRERVAESLEAALEARLDAARREYEAKIAELKASYPQTIATRLAETLLRSSRGEMTVRELLARVPDGGAAESIEPQRTQRAAEETTKAASSSASSASSAVKNEESQPPIVAKPIAESPMAVAEARGNAAVDALAVDAYIESDRCTTCNECINLNKKLFAYNADKQAYVKDATAGTFAQLVMAAEKCPVSAIHPGTPLNPKEKDLDKWLKRAQAF</sequence>
<evidence type="ECO:0000313" key="11">
    <source>
        <dbReference type="Proteomes" id="UP000019151"/>
    </source>
</evidence>
<dbReference type="Pfam" id="PF02775">
    <property type="entry name" value="TPP_enzyme_C"/>
    <property type="match status" value="1"/>
</dbReference>
<keyword evidence="2" id="KW-0004">4Fe-4S</keyword>
<keyword evidence="7" id="KW-0411">Iron-sulfur</keyword>
<dbReference type="InterPro" id="IPR050722">
    <property type="entry name" value="Pyruvate:ferred/Flavod_OxRd"/>
</dbReference>
<protein>
    <submittedName>
        <fullName evidence="10">Pyruvate flavodoxin/ferredoxin oxidoreductase domain protein</fullName>
    </submittedName>
</protein>
<dbReference type="PROSITE" id="PS51379">
    <property type="entry name" value="4FE4S_FER_2"/>
    <property type="match status" value="2"/>
</dbReference>